<dbReference type="PANTHER" id="PTHR31363:SF0">
    <property type="entry name" value="TRAF3-INTERACTING PROTEIN 1"/>
    <property type="match status" value="1"/>
</dbReference>
<dbReference type="InterPro" id="IPR018799">
    <property type="entry name" value="TRAF3IP1"/>
</dbReference>
<evidence type="ECO:0000256" key="9">
    <source>
        <dbReference type="SAM" id="MobiDB-lite"/>
    </source>
</evidence>
<proteinExistence type="inferred from homology"/>
<feature type="region of interest" description="Disordered" evidence="9">
    <location>
        <begin position="750"/>
        <end position="776"/>
    </location>
</feature>
<keyword evidence="3" id="KW-0963">Cytoplasm</keyword>
<reference evidence="11 12" key="1">
    <citation type="submission" date="2020-10" db="EMBL/GenBank/DDBJ databases">
        <authorList>
            <person name="Klimov P.B."/>
            <person name="Dyachkov S.M."/>
            <person name="Chetverikov P.E."/>
        </authorList>
    </citation>
    <scope>NUCLEOTIDE SEQUENCE [LARGE SCALE GENOMIC DNA]</scope>
    <source>
        <strain evidence="11">BMOC 18-1129-001#AD2665</strain>
        <tissue evidence="11">Entire mites</tissue>
    </source>
</reference>
<feature type="region of interest" description="Disordered" evidence="9">
    <location>
        <begin position="564"/>
        <end position="622"/>
    </location>
</feature>
<feature type="region of interest" description="Disordered" evidence="9">
    <location>
        <begin position="646"/>
        <end position="692"/>
    </location>
</feature>
<sequence>MEMKGKGIAQQVHTSGNIPALLMLNVFVEFVVFFEHHVAENGLAFDFVWKRDSGRLGHRFVFGQRRLHLGRRQQVAGNVEHIVGTSQHPIVAVGVAAHMITGSVIAGKRVEISVLKTIVIAVDGPSSSRPFSSTMAGCTPKNGSVAEPGLRGVAPGNGVSMGADVSVCQNVSTMGHRRSPTTSIDRLASGAQQLQRRAVVTCHVPVTVFHQRPNGRGRRVEYVHLMILNDLPQAARIRMKRCALEQCYGGAVAQCTVHIDSVAGDPTQSDSIQIKTLRRAESLPGVQNEQRILGVHPNWFAFATCLGHCFVPPNVSGIIPRDRLEQRMPISQRRDGDVGGDYRLGCDFFELDKFVAAIRAVGSHQDGTLGVDHALRKCFGRESGKLDGIIVTIFTIPEVVSKTKLLYESLLTKPLSEKQLQRPPFKFIQELVKNIIDEKQVLVGMFSPAELNTSSNLDKQAKIAFVQKLITFVNQNQNAQSDVKASKLVAGLEPDKTNGLLQALATIIVNKSSLEQLTPTSNSKINHAWRNPNAIINIEGGLDRTLITNNRRSSIEVKPSYRKESLGANLRGPAARRSSGNSNTDLDSSSIQNQDSETRSITTSQLSSQQAVRRRSSSKESIVGRAEIEKLREYQKTLDFCLKLTSDETKPNDDDNNHDDRTTVAKNEQSARPGSYLSTSSATSSSAATKVGMQNEDTDQLVKIHKSLELLSQFLAPIPTAIDFLVEDIETIGDDCHRWLTSITSFPSTSSPDFQAKRSMADQTSSSTSPGPPTESMYLKKLEEKTQSLRLTLESIHSGFAHDDANNRKKLNEMATVLTQSLHE</sequence>
<evidence type="ECO:0000313" key="12">
    <source>
        <dbReference type="Proteomes" id="UP000825002"/>
    </source>
</evidence>
<evidence type="ECO:0000256" key="5">
    <source>
        <dbReference type="ARBA" id="ARBA00023054"/>
    </source>
</evidence>
<keyword evidence="5" id="KW-0175">Coiled coil</keyword>
<dbReference type="Pfam" id="PF10243">
    <property type="entry name" value="MIP-T3"/>
    <property type="match status" value="1"/>
</dbReference>
<feature type="compositionally biased region" description="Basic and acidic residues" evidence="9">
    <location>
        <begin position="646"/>
        <end position="663"/>
    </location>
</feature>
<keyword evidence="6" id="KW-0206">Cytoskeleton</keyword>
<gene>
    <name evidence="11" type="primary">traf3ip1</name>
    <name evidence="11" type="ORF">GZH46_02555</name>
</gene>
<comment type="subcellular location">
    <subcellularLocation>
        <location evidence="2">Cytoplasm</location>
        <location evidence="2">Cytoskeleton</location>
        <location evidence="2">Cilium axoneme</location>
    </subcellularLocation>
    <subcellularLocation>
        <location evidence="1">Cytoplasm</location>
        <location evidence="1">Cytoskeleton</location>
        <location evidence="1">Cilium basal body</location>
    </subcellularLocation>
</comment>
<evidence type="ECO:0000256" key="3">
    <source>
        <dbReference type="ARBA" id="ARBA00022490"/>
    </source>
</evidence>
<feature type="domain" description="TRAF3-interacting protein 1 N-terminal" evidence="10">
    <location>
        <begin position="400"/>
        <end position="507"/>
    </location>
</feature>
<dbReference type="EMBL" id="JAIFTH010000804">
    <property type="protein sequence ID" value="KAG9508938.1"/>
    <property type="molecule type" value="Genomic_DNA"/>
</dbReference>
<protein>
    <submittedName>
        <fullName evidence="11">TRAF3-interacting protein 1</fullName>
    </submittedName>
</protein>
<evidence type="ECO:0000256" key="2">
    <source>
        <dbReference type="ARBA" id="ARBA00004430"/>
    </source>
</evidence>
<evidence type="ECO:0000256" key="1">
    <source>
        <dbReference type="ARBA" id="ARBA00004120"/>
    </source>
</evidence>
<dbReference type="InterPro" id="IPR040468">
    <property type="entry name" value="TRAF3IP1_N"/>
</dbReference>
<organism evidence="11 12">
    <name type="scientific">Fragariocoptes setiger</name>
    <dbReference type="NCBI Taxonomy" id="1670756"/>
    <lineage>
        <taxon>Eukaryota</taxon>
        <taxon>Metazoa</taxon>
        <taxon>Ecdysozoa</taxon>
        <taxon>Arthropoda</taxon>
        <taxon>Chelicerata</taxon>
        <taxon>Arachnida</taxon>
        <taxon>Acari</taxon>
        <taxon>Acariformes</taxon>
        <taxon>Trombidiformes</taxon>
        <taxon>Prostigmata</taxon>
        <taxon>Eupodina</taxon>
        <taxon>Eriophyoidea</taxon>
        <taxon>Phytoptidae</taxon>
        <taxon>Fragariocoptes</taxon>
    </lineage>
</organism>
<keyword evidence="4" id="KW-0970">Cilium biogenesis/degradation</keyword>
<dbReference type="PANTHER" id="PTHR31363">
    <property type="entry name" value="TRAF3-INTERACTING PROTEIN 1"/>
    <property type="match status" value="1"/>
</dbReference>
<comment type="similarity">
    <text evidence="8">Belongs to the TRAF3IP1 family.</text>
</comment>
<dbReference type="InterPro" id="IPR042576">
    <property type="entry name" value="TRAF3IP1_N_sf"/>
</dbReference>
<accession>A0ABQ7S682</accession>
<evidence type="ECO:0000256" key="6">
    <source>
        <dbReference type="ARBA" id="ARBA00023212"/>
    </source>
</evidence>
<dbReference type="Proteomes" id="UP000825002">
    <property type="component" value="Unassembled WGS sequence"/>
</dbReference>
<evidence type="ECO:0000256" key="4">
    <source>
        <dbReference type="ARBA" id="ARBA00022794"/>
    </source>
</evidence>
<keyword evidence="7" id="KW-0966">Cell projection</keyword>
<dbReference type="Gene3D" id="1.10.418.50">
    <property type="entry name" value="Microtubule-binding protein MIP-T3"/>
    <property type="match status" value="1"/>
</dbReference>
<name>A0ABQ7S682_9ACAR</name>
<evidence type="ECO:0000256" key="7">
    <source>
        <dbReference type="ARBA" id="ARBA00023273"/>
    </source>
</evidence>
<feature type="compositionally biased region" description="Low complexity" evidence="9">
    <location>
        <begin position="678"/>
        <end position="689"/>
    </location>
</feature>
<feature type="compositionally biased region" description="Polar residues" evidence="9">
    <location>
        <begin position="578"/>
        <end position="603"/>
    </location>
</feature>
<keyword evidence="12" id="KW-1185">Reference proteome</keyword>
<evidence type="ECO:0000259" key="10">
    <source>
        <dbReference type="Pfam" id="PF10243"/>
    </source>
</evidence>
<evidence type="ECO:0000313" key="11">
    <source>
        <dbReference type="EMBL" id="KAG9508938.1"/>
    </source>
</evidence>
<evidence type="ECO:0000256" key="8">
    <source>
        <dbReference type="ARBA" id="ARBA00043971"/>
    </source>
</evidence>
<comment type="caution">
    <text evidence="11">The sequence shown here is derived from an EMBL/GenBank/DDBJ whole genome shotgun (WGS) entry which is preliminary data.</text>
</comment>